<keyword evidence="2" id="KW-1185">Reference proteome</keyword>
<reference evidence="1 2" key="1">
    <citation type="journal article" date="2023" name="Plants (Basel)">
        <title>Bridging the Gap: Combining Genomics and Transcriptomics Approaches to Understand Stylosanthes scabra, an Orphan Legume from the Brazilian Caatinga.</title>
        <authorList>
            <person name="Ferreira-Neto J.R.C."/>
            <person name="da Silva M.D."/>
            <person name="Binneck E."/>
            <person name="de Melo N.F."/>
            <person name="da Silva R.H."/>
            <person name="de Melo A.L.T.M."/>
            <person name="Pandolfi V."/>
            <person name="Bustamante F.O."/>
            <person name="Brasileiro-Vidal A.C."/>
            <person name="Benko-Iseppon A.M."/>
        </authorList>
    </citation>
    <scope>NUCLEOTIDE SEQUENCE [LARGE SCALE GENOMIC DNA]</scope>
    <source>
        <tissue evidence="1">Leaves</tissue>
    </source>
</reference>
<name>A0ABU6UHJ1_9FABA</name>
<organism evidence="1 2">
    <name type="scientific">Stylosanthes scabra</name>
    <dbReference type="NCBI Taxonomy" id="79078"/>
    <lineage>
        <taxon>Eukaryota</taxon>
        <taxon>Viridiplantae</taxon>
        <taxon>Streptophyta</taxon>
        <taxon>Embryophyta</taxon>
        <taxon>Tracheophyta</taxon>
        <taxon>Spermatophyta</taxon>
        <taxon>Magnoliopsida</taxon>
        <taxon>eudicotyledons</taxon>
        <taxon>Gunneridae</taxon>
        <taxon>Pentapetalae</taxon>
        <taxon>rosids</taxon>
        <taxon>fabids</taxon>
        <taxon>Fabales</taxon>
        <taxon>Fabaceae</taxon>
        <taxon>Papilionoideae</taxon>
        <taxon>50 kb inversion clade</taxon>
        <taxon>dalbergioids sensu lato</taxon>
        <taxon>Dalbergieae</taxon>
        <taxon>Pterocarpus clade</taxon>
        <taxon>Stylosanthes</taxon>
    </lineage>
</organism>
<protein>
    <recommendedName>
        <fullName evidence="3">Endonuclease/exonuclease/phosphatase domain-containing protein</fullName>
    </recommendedName>
</protein>
<dbReference type="EMBL" id="JASCZI010121243">
    <property type="protein sequence ID" value="MED6160755.1"/>
    <property type="molecule type" value="Genomic_DNA"/>
</dbReference>
<proteinExistence type="predicted"/>
<evidence type="ECO:0000313" key="2">
    <source>
        <dbReference type="Proteomes" id="UP001341840"/>
    </source>
</evidence>
<comment type="caution">
    <text evidence="1">The sequence shown here is derived from an EMBL/GenBank/DDBJ whole genome shotgun (WGS) entry which is preliminary data.</text>
</comment>
<evidence type="ECO:0008006" key="3">
    <source>
        <dbReference type="Google" id="ProtNLM"/>
    </source>
</evidence>
<sequence length="140" mass="16073">MEAAVAKGVSDKSGLFFDSSDEEEVVARYSGLKVDGRKRSKKHRQVRNIPFIEGRTLAARKLRFWGFRDSVRWESVESVNRSGGDEKAVFLEELSRIKDEYDAPILFGGDFNEITAVSERKRCSSLSQNSERFRDWIEAF</sequence>
<accession>A0ABU6UHJ1</accession>
<evidence type="ECO:0000313" key="1">
    <source>
        <dbReference type="EMBL" id="MED6160755.1"/>
    </source>
</evidence>
<dbReference type="Proteomes" id="UP001341840">
    <property type="component" value="Unassembled WGS sequence"/>
</dbReference>
<gene>
    <name evidence="1" type="ORF">PIB30_054388</name>
</gene>